<evidence type="ECO:0000313" key="1">
    <source>
        <dbReference type="EMBL" id="KAF2198603.1"/>
    </source>
</evidence>
<sequence length="89" mass="10072">MSFQDAVRAYDIQMHPRARTAVEISRQAGFDAHDYNKVNTEGSFALLGENPTHLYYLACNANGFLRISSFLQCRSVSLNIMDLNLIDPF</sequence>
<proteinExistence type="predicted"/>
<name>A0A9P4JFQ4_9PLEO</name>
<comment type="caution">
    <text evidence="1">The sequence shown here is derived from an EMBL/GenBank/DDBJ whole genome shotgun (WGS) entry which is preliminary data.</text>
</comment>
<dbReference type="Proteomes" id="UP000799536">
    <property type="component" value="Unassembled WGS sequence"/>
</dbReference>
<accession>A0A9P4JFQ4</accession>
<evidence type="ECO:0000313" key="2">
    <source>
        <dbReference type="Proteomes" id="UP000799536"/>
    </source>
</evidence>
<dbReference type="EMBL" id="ML994131">
    <property type="protein sequence ID" value="KAF2198603.1"/>
    <property type="molecule type" value="Genomic_DNA"/>
</dbReference>
<gene>
    <name evidence="1" type="ORF">GQ43DRAFT_474390</name>
</gene>
<dbReference type="OrthoDB" id="47494at2759"/>
<protein>
    <submittedName>
        <fullName evidence="1">Uncharacterized protein</fullName>
    </submittedName>
</protein>
<reference evidence="1" key="1">
    <citation type="journal article" date="2020" name="Stud. Mycol.">
        <title>101 Dothideomycetes genomes: a test case for predicting lifestyles and emergence of pathogens.</title>
        <authorList>
            <person name="Haridas S."/>
            <person name="Albert R."/>
            <person name="Binder M."/>
            <person name="Bloem J."/>
            <person name="Labutti K."/>
            <person name="Salamov A."/>
            <person name="Andreopoulos B."/>
            <person name="Baker S."/>
            <person name="Barry K."/>
            <person name="Bills G."/>
            <person name="Bluhm B."/>
            <person name="Cannon C."/>
            <person name="Castanera R."/>
            <person name="Culley D."/>
            <person name="Daum C."/>
            <person name="Ezra D."/>
            <person name="Gonzalez J."/>
            <person name="Henrissat B."/>
            <person name="Kuo A."/>
            <person name="Liang C."/>
            <person name="Lipzen A."/>
            <person name="Lutzoni F."/>
            <person name="Magnuson J."/>
            <person name="Mondo S."/>
            <person name="Nolan M."/>
            <person name="Ohm R."/>
            <person name="Pangilinan J."/>
            <person name="Park H.-J."/>
            <person name="Ramirez L."/>
            <person name="Alfaro M."/>
            <person name="Sun H."/>
            <person name="Tritt A."/>
            <person name="Yoshinaga Y."/>
            <person name="Zwiers L.-H."/>
            <person name="Turgeon B."/>
            <person name="Goodwin S."/>
            <person name="Spatafora J."/>
            <person name="Crous P."/>
            <person name="Grigoriev I."/>
        </authorList>
    </citation>
    <scope>NUCLEOTIDE SEQUENCE</scope>
    <source>
        <strain evidence="1">ATCC 74209</strain>
    </source>
</reference>
<organism evidence="1 2">
    <name type="scientific">Delitschia confertaspora ATCC 74209</name>
    <dbReference type="NCBI Taxonomy" id="1513339"/>
    <lineage>
        <taxon>Eukaryota</taxon>
        <taxon>Fungi</taxon>
        <taxon>Dikarya</taxon>
        <taxon>Ascomycota</taxon>
        <taxon>Pezizomycotina</taxon>
        <taxon>Dothideomycetes</taxon>
        <taxon>Pleosporomycetidae</taxon>
        <taxon>Pleosporales</taxon>
        <taxon>Delitschiaceae</taxon>
        <taxon>Delitschia</taxon>
    </lineage>
</organism>
<keyword evidence="2" id="KW-1185">Reference proteome</keyword>
<dbReference type="AlphaFoldDB" id="A0A9P4JFQ4"/>